<dbReference type="PANTHER" id="PTHR48228">
    <property type="entry name" value="SUCCINYL-COA--D-CITRAMALATE COA-TRANSFERASE"/>
    <property type="match status" value="1"/>
</dbReference>
<dbReference type="Gene3D" id="3.30.1540.10">
    <property type="entry name" value="formyl-coa transferase, domain 3"/>
    <property type="match status" value="1"/>
</dbReference>
<dbReference type="GO" id="GO:0016740">
    <property type="term" value="F:transferase activity"/>
    <property type="evidence" value="ECO:0007669"/>
    <property type="project" value="UniProtKB-KW"/>
</dbReference>
<organism evidence="2 3">
    <name type="scientific">Nakamurella alba</name>
    <dbReference type="NCBI Taxonomy" id="2665158"/>
    <lineage>
        <taxon>Bacteria</taxon>
        <taxon>Bacillati</taxon>
        <taxon>Actinomycetota</taxon>
        <taxon>Actinomycetes</taxon>
        <taxon>Nakamurellales</taxon>
        <taxon>Nakamurellaceae</taxon>
        <taxon>Nakamurella</taxon>
    </lineage>
</organism>
<dbReference type="InterPro" id="IPR003673">
    <property type="entry name" value="CoA-Trfase_fam_III"/>
</dbReference>
<dbReference type="AlphaFoldDB" id="A0A7K1FIB3"/>
<sequence>MTEGTTPGRAGPGGWRPLTGITVLDFTRMLPGGTATMVLADLGARVIKIEHPPRGDETRWLAPRVGTDSSVQHQYLDRGKESVFLDLKSEDGRAEAVRLAGTVDAVIESFRPGVADRLGVGYTDLLAVQPRLVYLSLSGYGADGPKATEAGHDLNFWGSAGLLGPEPDERSAGPGADAVNGGGTPDADSDPALRTPTVLGADMTGGTLAALALVAGVQQARTTGAGVHLDLALADAALYLGGQQIAERLGSAELGEPVQSPLLGSSPCYNLYRCSDGLRIAVAAVEPKFWARTATLVGHPDWAARQFDRSLIPEVRHLFAGHPRGHWVDLLVGQDTCVTAVLDIADLPADPGVLDRGSLVRAETAAGEVWQVAPPVRTAGVHVTNTSAR</sequence>
<dbReference type="Pfam" id="PF02515">
    <property type="entry name" value="CoA_transf_3"/>
    <property type="match status" value="1"/>
</dbReference>
<dbReference type="InterPro" id="IPR050509">
    <property type="entry name" value="CoA-transferase_III"/>
</dbReference>
<dbReference type="RefSeq" id="WP_154767619.1">
    <property type="nucleotide sequence ID" value="NZ_WLYK01000001.1"/>
</dbReference>
<evidence type="ECO:0000256" key="1">
    <source>
        <dbReference type="SAM" id="MobiDB-lite"/>
    </source>
</evidence>
<dbReference type="InterPro" id="IPR044855">
    <property type="entry name" value="CoA-Trfase_III_dom3_sf"/>
</dbReference>
<dbReference type="InterPro" id="IPR023606">
    <property type="entry name" value="CoA-Trfase_III_dom_1_sf"/>
</dbReference>
<feature type="region of interest" description="Disordered" evidence="1">
    <location>
        <begin position="162"/>
        <end position="192"/>
    </location>
</feature>
<dbReference type="Gene3D" id="3.40.50.10540">
    <property type="entry name" value="Crotonobetainyl-coa:carnitine coa-transferase, domain 1"/>
    <property type="match status" value="1"/>
</dbReference>
<keyword evidence="2" id="KW-0808">Transferase</keyword>
<gene>
    <name evidence="2" type="ORF">GIS00_07910</name>
</gene>
<dbReference type="PANTHER" id="PTHR48228:SF5">
    <property type="entry name" value="ALPHA-METHYLACYL-COA RACEMASE"/>
    <property type="match status" value="1"/>
</dbReference>
<dbReference type="SUPFAM" id="SSF89796">
    <property type="entry name" value="CoA-transferase family III (CaiB/BaiF)"/>
    <property type="match status" value="1"/>
</dbReference>
<name>A0A7K1FIB3_9ACTN</name>
<evidence type="ECO:0000313" key="2">
    <source>
        <dbReference type="EMBL" id="MTD13865.1"/>
    </source>
</evidence>
<dbReference type="Proteomes" id="UP000460221">
    <property type="component" value="Unassembled WGS sequence"/>
</dbReference>
<comment type="caution">
    <text evidence="2">The sequence shown here is derived from an EMBL/GenBank/DDBJ whole genome shotgun (WGS) entry which is preliminary data.</text>
</comment>
<keyword evidence="3" id="KW-1185">Reference proteome</keyword>
<evidence type="ECO:0000313" key="3">
    <source>
        <dbReference type="Proteomes" id="UP000460221"/>
    </source>
</evidence>
<accession>A0A7K1FIB3</accession>
<dbReference type="EMBL" id="WLYK01000001">
    <property type="protein sequence ID" value="MTD13865.1"/>
    <property type="molecule type" value="Genomic_DNA"/>
</dbReference>
<proteinExistence type="predicted"/>
<protein>
    <submittedName>
        <fullName evidence="2">CoA transferase</fullName>
    </submittedName>
</protein>
<reference evidence="2 3" key="1">
    <citation type="submission" date="2019-11" db="EMBL/GenBank/DDBJ databases">
        <authorList>
            <person name="Jiang L.-Q."/>
        </authorList>
    </citation>
    <scope>NUCLEOTIDE SEQUENCE [LARGE SCALE GENOMIC DNA]</scope>
    <source>
        <strain evidence="2 3">YIM 132087</strain>
    </source>
</reference>